<evidence type="ECO:0000313" key="3">
    <source>
        <dbReference type="Proteomes" id="UP000235371"/>
    </source>
</evidence>
<feature type="region of interest" description="Disordered" evidence="1">
    <location>
        <begin position="183"/>
        <end position="214"/>
    </location>
</feature>
<gene>
    <name evidence="2" type="ORF">K444DRAFT_639383</name>
</gene>
<dbReference type="GeneID" id="36592454"/>
<proteinExistence type="predicted"/>
<dbReference type="InParanoid" id="A0A2J6TWM9"/>
<dbReference type="AlphaFoldDB" id="A0A2J6TWM9"/>
<dbReference type="SUPFAM" id="SSF81301">
    <property type="entry name" value="Nucleotidyltransferase"/>
    <property type="match status" value="1"/>
</dbReference>
<name>A0A2J6TWM9_9HELO</name>
<dbReference type="Proteomes" id="UP000235371">
    <property type="component" value="Unassembled WGS sequence"/>
</dbReference>
<dbReference type="InterPro" id="IPR043519">
    <property type="entry name" value="NT_sf"/>
</dbReference>
<dbReference type="STRING" id="1095630.A0A2J6TWM9"/>
<dbReference type="EMBL" id="KZ613740">
    <property type="protein sequence ID" value="PMD67423.1"/>
    <property type="molecule type" value="Genomic_DNA"/>
</dbReference>
<keyword evidence="3" id="KW-1185">Reference proteome</keyword>
<dbReference type="RefSeq" id="XP_024744327.1">
    <property type="nucleotide sequence ID" value="XM_024884377.1"/>
</dbReference>
<feature type="compositionally biased region" description="Polar residues" evidence="1">
    <location>
        <begin position="188"/>
        <end position="202"/>
    </location>
</feature>
<reference evidence="2 3" key="1">
    <citation type="submission" date="2016-04" db="EMBL/GenBank/DDBJ databases">
        <title>A degradative enzymes factory behind the ericoid mycorrhizal symbiosis.</title>
        <authorList>
            <consortium name="DOE Joint Genome Institute"/>
            <person name="Martino E."/>
            <person name="Morin E."/>
            <person name="Grelet G."/>
            <person name="Kuo A."/>
            <person name="Kohler A."/>
            <person name="Daghino S."/>
            <person name="Barry K."/>
            <person name="Choi C."/>
            <person name="Cichocki N."/>
            <person name="Clum A."/>
            <person name="Copeland A."/>
            <person name="Hainaut M."/>
            <person name="Haridas S."/>
            <person name="Labutti K."/>
            <person name="Lindquist E."/>
            <person name="Lipzen A."/>
            <person name="Khouja H.-R."/>
            <person name="Murat C."/>
            <person name="Ohm R."/>
            <person name="Olson A."/>
            <person name="Spatafora J."/>
            <person name="Veneault-Fourrey C."/>
            <person name="Henrissat B."/>
            <person name="Grigoriev I."/>
            <person name="Martin F."/>
            <person name="Perotto S."/>
        </authorList>
    </citation>
    <scope>NUCLEOTIDE SEQUENCE [LARGE SCALE GENOMIC DNA]</scope>
    <source>
        <strain evidence="2 3">E</strain>
    </source>
</reference>
<dbReference type="OrthoDB" id="5397552at2759"/>
<organism evidence="2 3">
    <name type="scientific">Hyaloscypha bicolor E</name>
    <dbReference type="NCBI Taxonomy" id="1095630"/>
    <lineage>
        <taxon>Eukaryota</taxon>
        <taxon>Fungi</taxon>
        <taxon>Dikarya</taxon>
        <taxon>Ascomycota</taxon>
        <taxon>Pezizomycotina</taxon>
        <taxon>Leotiomycetes</taxon>
        <taxon>Helotiales</taxon>
        <taxon>Hyaloscyphaceae</taxon>
        <taxon>Hyaloscypha</taxon>
        <taxon>Hyaloscypha bicolor</taxon>
    </lineage>
</organism>
<evidence type="ECO:0000313" key="2">
    <source>
        <dbReference type="EMBL" id="PMD67423.1"/>
    </source>
</evidence>
<evidence type="ECO:0000256" key="1">
    <source>
        <dbReference type="SAM" id="MobiDB-lite"/>
    </source>
</evidence>
<sequence length="214" mass="24357">MTQQIRTEFLNATQDAFGHLEYGVIGGTALAEYGNVRTTSDLDVMVPHNIIDVVEGHLLRHGMVRTAERGIGYLASDGNCYGLDITSDRALGQTFRTTRTQHRVMPVDFLLNSKAYSYITRVGPDMQQKKASDAQDIIFLLDYMRRNDHVPDRQHCRWVVDHDFWTAFCGSYRGAEERFQRLGLQRDPTPSASNRGTRNSSMEIRRTSRSSSNH</sequence>
<protein>
    <submittedName>
        <fullName evidence="2">Uncharacterized protein</fullName>
    </submittedName>
</protein>
<accession>A0A2J6TWM9</accession>